<name>A0A915A9N7_PARUN</name>
<evidence type="ECO:0000256" key="1">
    <source>
        <dbReference type="SAM" id="MobiDB-lite"/>
    </source>
</evidence>
<sequence length="105" mass="11393">MRALKRSRALMVCAPPIPGYDPERGPTGEGDGGTSSQEDVPTDYQISAKGLKGDKERPHGSANLEEHLKEKDIEQKDVVLEGAPRRVSSRSGAASPRTRIWLANL</sequence>
<feature type="region of interest" description="Disordered" evidence="1">
    <location>
        <begin position="1"/>
        <end position="105"/>
    </location>
</feature>
<evidence type="ECO:0000313" key="3">
    <source>
        <dbReference type="WBParaSite" id="PgR001X_g234_t01"/>
    </source>
</evidence>
<dbReference type="Proteomes" id="UP000887569">
    <property type="component" value="Unplaced"/>
</dbReference>
<dbReference type="WBParaSite" id="PgR001X_g234_t01">
    <property type="protein sequence ID" value="PgR001X_g234_t01"/>
    <property type="gene ID" value="PgR001X_g234"/>
</dbReference>
<keyword evidence="2" id="KW-1185">Reference proteome</keyword>
<feature type="compositionally biased region" description="Basic and acidic residues" evidence="1">
    <location>
        <begin position="51"/>
        <end position="79"/>
    </location>
</feature>
<evidence type="ECO:0000313" key="2">
    <source>
        <dbReference type="Proteomes" id="UP000887569"/>
    </source>
</evidence>
<organism evidence="2 3">
    <name type="scientific">Parascaris univalens</name>
    <name type="common">Nematode worm</name>
    <dbReference type="NCBI Taxonomy" id="6257"/>
    <lineage>
        <taxon>Eukaryota</taxon>
        <taxon>Metazoa</taxon>
        <taxon>Ecdysozoa</taxon>
        <taxon>Nematoda</taxon>
        <taxon>Chromadorea</taxon>
        <taxon>Rhabditida</taxon>
        <taxon>Spirurina</taxon>
        <taxon>Ascaridomorpha</taxon>
        <taxon>Ascaridoidea</taxon>
        <taxon>Ascarididae</taxon>
        <taxon>Parascaris</taxon>
    </lineage>
</organism>
<reference evidence="3" key="1">
    <citation type="submission" date="2022-11" db="UniProtKB">
        <authorList>
            <consortium name="WormBaseParasite"/>
        </authorList>
    </citation>
    <scope>IDENTIFICATION</scope>
</reference>
<accession>A0A915A9N7</accession>
<protein>
    <submittedName>
        <fullName evidence="3">Uncharacterized protein</fullName>
    </submittedName>
</protein>
<dbReference type="AlphaFoldDB" id="A0A915A9N7"/>
<proteinExistence type="predicted"/>